<feature type="compositionally biased region" description="Basic and acidic residues" evidence="10">
    <location>
        <begin position="197"/>
        <end position="208"/>
    </location>
</feature>
<dbReference type="PROSITE" id="PS50158">
    <property type="entry name" value="ZF_CCHC"/>
    <property type="match status" value="4"/>
</dbReference>
<dbReference type="Gene3D" id="4.10.60.10">
    <property type="entry name" value="Zinc finger, CCHC-type"/>
    <property type="match status" value="2"/>
</dbReference>
<evidence type="ECO:0000256" key="3">
    <source>
        <dbReference type="ARBA" id="ARBA00022737"/>
    </source>
</evidence>
<dbReference type="GO" id="GO:0071037">
    <property type="term" value="P:nuclear polyadenylation-dependent snRNA catabolic process"/>
    <property type="evidence" value="ECO:0007669"/>
    <property type="project" value="TreeGrafter"/>
</dbReference>
<dbReference type="GO" id="GO:0071035">
    <property type="term" value="P:nuclear polyadenylation-dependent rRNA catabolic process"/>
    <property type="evidence" value="ECO:0007669"/>
    <property type="project" value="TreeGrafter"/>
</dbReference>
<keyword evidence="2" id="KW-0479">Metal-binding</keyword>
<dbReference type="InterPro" id="IPR051644">
    <property type="entry name" value="TRAMP_AT-DNA-binding"/>
</dbReference>
<feature type="region of interest" description="Disordered" evidence="10">
    <location>
        <begin position="190"/>
        <end position="325"/>
    </location>
</feature>
<proteinExistence type="predicted"/>
<feature type="compositionally biased region" description="Basic and acidic residues" evidence="10">
    <location>
        <begin position="305"/>
        <end position="319"/>
    </location>
</feature>
<feature type="compositionally biased region" description="Polar residues" evidence="10">
    <location>
        <begin position="80"/>
        <end position="103"/>
    </location>
</feature>
<keyword evidence="3" id="KW-0677">Repeat</keyword>
<organism evidence="12 13">
    <name type="scientific">Elysia chlorotica</name>
    <name type="common">Eastern emerald elysia</name>
    <name type="synonym">Sea slug</name>
    <dbReference type="NCBI Taxonomy" id="188477"/>
    <lineage>
        <taxon>Eukaryota</taxon>
        <taxon>Metazoa</taxon>
        <taxon>Spiralia</taxon>
        <taxon>Lophotrochozoa</taxon>
        <taxon>Mollusca</taxon>
        <taxon>Gastropoda</taxon>
        <taxon>Heterobranchia</taxon>
        <taxon>Euthyneura</taxon>
        <taxon>Panpulmonata</taxon>
        <taxon>Sacoglossa</taxon>
        <taxon>Placobranchoidea</taxon>
        <taxon>Plakobranchidae</taxon>
        <taxon>Elysia</taxon>
    </lineage>
</organism>
<dbReference type="GO" id="GO:0031499">
    <property type="term" value="C:TRAMP complex"/>
    <property type="evidence" value="ECO:0007669"/>
    <property type="project" value="TreeGrafter"/>
</dbReference>
<evidence type="ECO:0000256" key="5">
    <source>
        <dbReference type="ARBA" id="ARBA00022833"/>
    </source>
</evidence>
<evidence type="ECO:0000313" key="13">
    <source>
        <dbReference type="Proteomes" id="UP000271974"/>
    </source>
</evidence>
<keyword evidence="6" id="KW-0539">Nucleus</keyword>
<feature type="domain" description="CCHC-type" evidence="11">
    <location>
        <begin position="412"/>
        <end position="429"/>
    </location>
</feature>
<evidence type="ECO:0000256" key="6">
    <source>
        <dbReference type="ARBA" id="ARBA00023242"/>
    </source>
</evidence>
<evidence type="ECO:0000256" key="2">
    <source>
        <dbReference type="ARBA" id="ARBA00022723"/>
    </source>
</evidence>
<evidence type="ECO:0000259" key="11">
    <source>
        <dbReference type="PROSITE" id="PS50158"/>
    </source>
</evidence>
<dbReference type="GO" id="GO:0071039">
    <property type="term" value="P:nuclear polyadenylation-dependent CUT catabolic process"/>
    <property type="evidence" value="ECO:0007669"/>
    <property type="project" value="TreeGrafter"/>
</dbReference>
<feature type="domain" description="CCHC-type" evidence="11">
    <location>
        <begin position="432"/>
        <end position="447"/>
    </location>
</feature>
<evidence type="ECO:0000256" key="4">
    <source>
        <dbReference type="ARBA" id="ARBA00022771"/>
    </source>
</evidence>
<feature type="compositionally biased region" description="Basic and acidic residues" evidence="10">
    <location>
        <begin position="271"/>
        <end position="291"/>
    </location>
</feature>
<feature type="compositionally biased region" description="Polar residues" evidence="10">
    <location>
        <begin position="635"/>
        <end position="649"/>
    </location>
</feature>
<dbReference type="PANTHER" id="PTHR46543:SF1">
    <property type="entry name" value="ZINC FINGER CCHC DOMAIN-CONTAINING PROTEIN 7"/>
    <property type="match status" value="1"/>
</dbReference>
<name>A0A433SQT9_ELYCH</name>
<feature type="region of interest" description="Disordered" evidence="10">
    <location>
        <begin position="607"/>
        <end position="783"/>
    </location>
</feature>
<dbReference type="GO" id="GO:0071036">
    <property type="term" value="P:nuclear polyadenylation-dependent snoRNA catabolic process"/>
    <property type="evidence" value="ECO:0007669"/>
    <property type="project" value="TreeGrafter"/>
</dbReference>
<dbReference type="InterPro" id="IPR001878">
    <property type="entry name" value="Znf_CCHC"/>
</dbReference>
<evidence type="ECO:0000256" key="7">
    <source>
        <dbReference type="ARBA" id="ARBA00041190"/>
    </source>
</evidence>
<feature type="domain" description="CCHC-type" evidence="11">
    <location>
        <begin position="393"/>
        <end position="408"/>
    </location>
</feature>
<feature type="region of interest" description="Disordered" evidence="10">
    <location>
        <begin position="137"/>
        <end position="172"/>
    </location>
</feature>
<gene>
    <name evidence="12" type="ORF">EGW08_020599</name>
</gene>
<evidence type="ECO:0000256" key="8">
    <source>
        <dbReference type="ARBA" id="ARBA00043023"/>
    </source>
</evidence>
<comment type="subcellular location">
    <subcellularLocation>
        <location evidence="1">Nucleus</location>
    </subcellularLocation>
</comment>
<dbReference type="SUPFAM" id="SSF57756">
    <property type="entry name" value="Retrovirus zinc finger-like domains"/>
    <property type="match status" value="2"/>
</dbReference>
<evidence type="ECO:0000313" key="12">
    <source>
        <dbReference type="EMBL" id="RUS71637.1"/>
    </source>
</evidence>
<dbReference type="SMART" id="SM00343">
    <property type="entry name" value="ZnF_C2HC"/>
    <property type="match status" value="5"/>
</dbReference>
<dbReference type="InterPro" id="IPR036875">
    <property type="entry name" value="Znf_CCHC_sf"/>
</dbReference>
<accession>A0A433SQT9</accession>
<dbReference type="PANTHER" id="PTHR46543">
    <property type="entry name" value="ZINC FINGER CCHC DOMAIN-CONTAINING PROTEIN 7"/>
    <property type="match status" value="1"/>
</dbReference>
<feature type="compositionally biased region" description="Basic residues" evidence="10">
    <location>
        <begin position="741"/>
        <end position="753"/>
    </location>
</feature>
<feature type="region of interest" description="Disordered" evidence="10">
    <location>
        <begin position="52"/>
        <end position="110"/>
    </location>
</feature>
<keyword evidence="13" id="KW-1185">Reference proteome</keyword>
<feature type="domain" description="CCHC-type" evidence="11">
    <location>
        <begin position="507"/>
        <end position="520"/>
    </location>
</feature>
<evidence type="ECO:0000256" key="9">
    <source>
        <dbReference type="PROSITE-ProRule" id="PRU00047"/>
    </source>
</evidence>
<feature type="compositionally biased region" description="Polar residues" evidence="10">
    <location>
        <begin position="669"/>
        <end position="678"/>
    </location>
</feature>
<dbReference type="OrthoDB" id="5592120at2759"/>
<feature type="compositionally biased region" description="Low complexity" evidence="10">
    <location>
        <begin position="52"/>
        <end position="65"/>
    </location>
</feature>
<feature type="region of interest" description="Disordered" evidence="10">
    <location>
        <begin position="834"/>
        <end position="941"/>
    </location>
</feature>
<dbReference type="AlphaFoldDB" id="A0A433SQT9"/>
<dbReference type="STRING" id="188477.A0A433SQT9"/>
<dbReference type="GO" id="GO:0008270">
    <property type="term" value="F:zinc ion binding"/>
    <property type="evidence" value="ECO:0007669"/>
    <property type="project" value="UniProtKB-KW"/>
</dbReference>
<evidence type="ECO:0000256" key="1">
    <source>
        <dbReference type="ARBA" id="ARBA00004123"/>
    </source>
</evidence>
<evidence type="ECO:0000256" key="10">
    <source>
        <dbReference type="SAM" id="MobiDB-lite"/>
    </source>
</evidence>
<comment type="caution">
    <text evidence="12">The sequence shown here is derived from an EMBL/GenBank/DDBJ whole genome shotgun (WGS) entry which is preliminary data.</text>
</comment>
<feature type="compositionally biased region" description="Low complexity" evidence="10">
    <location>
        <begin position="659"/>
        <end position="668"/>
    </location>
</feature>
<dbReference type="GO" id="GO:0071031">
    <property type="term" value="P:nuclear mRNA surveillance of mRNA 3'-end processing"/>
    <property type="evidence" value="ECO:0007669"/>
    <property type="project" value="TreeGrafter"/>
</dbReference>
<feature type="compositionally biased region" description="Basic and acidic residues" evidence="10">
    <location>
        <begin position="618"/>
        <end position="628"/>
    </location>
</feature>
<reference evidence="12 13" key="1">
    <citation type="submission" date="2019-01" db="EMBL/GenBank/DDBJ databases">
        <title>A draft genome assembly of the solar-powered sea slug Elysia chlorotica.</title>
        <authorList>
            <person name="Cai H."/>
            <person name="Li Q."/>
            <person name="Fang X."/>
            <person name="Li J."/>
            <person name="Curtis N.E."/>
            <person name="Altenburger A."/>
            <person name="Shibata T."/>
            <person name="Feng M."/>
            <person name="Maeda T."/>
            <person name="Schwartz J.A."/>
            <person name="Shigenobu S."/>
            <person name="Lundholm N."/>
            <person name="Nishiyama T."/>
            <person name="Yang H."/>
            <person name="Hasebe M."/>
            <person name="Li S."/>
            <person name="Pierce S.K."/>
            <person name="Wang J."/>
        </authorList>
    </citation>
    <scope>NUCLEOTIDE SEQUENCE [LARGE SCALE GENOMIC DNA]</scope>
    <source>
        <strain evidence="12">EC2010</strain>
        <tissue evidence="12">Whole organism of an adult</tissue>
    </source>
</reference>
<sequence>MKKEPLCPTADVEESLNVITFQRKEALSESFENVKSESFQLEDHKKVDLLSTGSNKSKTSSSLKKISLKDGHTKQGDASVLTSSKKNTFENNLRTMPSTSSDSFNKRGMGNKQHILPFEITKKIKVQKSEKNQLVVIEDDDLEETASHEIRQQSVPESKGKNKKRKDVPKLQDFLELSQSGSISKLISRKFVTKGEAAVKPRKPEVQLRRPPPAIPVRYKPDSDTETDYSDSDASCMNTPRKMRKENQDIKGNSGSDDKSEDSDDDSSQEELVHNDDNQDSDVDAHGKPVNEKNTTNSDVDSSESESKGDDSNVIKDDSADSDSSACALVDDAPVQFMPNLDFNLEGGVSELLTDESSTKPPSEDDLWKIDEKDRYKDKSVTSRYFAPRPIQCRNCRKNGHMSRDCPEPLKRRCIFCGEEGHQFKTCPQTICFNCGTAGHRSSDCKKPKMNWNNPCDRCWMKGHREEECPDQWRQLHLSLHVGKLVLRSNHKSRIEYDEQKNPRVYCYNCGKNDHWGHECWLQRMNRFVAPSYPFVAHYDRKSEIVRTMLPDGVSIEDARKDHELEKEVRRLERKQHKQDKHNIKAAKRKDIFSEELEKRRQSLGKISTDVSGVKPLNKKDTNRETHSKPKKMRSSYQDQDVYITSTSYRSEHQPERNSSSVKSSPSSIDQFRPSTSKAARMFSEPAFCDPVPSPRISGSRKRARDLASPEVESADSYDDMVQHQVGSNEWWLDKPDTGVKQKKRGQKKRSKNRQQQGTSPAYSAGDRNWESGHQVWLDGPDDLKTNQSLVPSPVKQHHTTFVYVDKQPVSYSQQPPDRVAHSHMDSPGFQHRAIHRPANPSQHHQFREIERSPPRAAKSGKHFKSQTVPNRDRGRGGGGRMRYPHHSHSEDWNSHGGGHQSNPKGRKHNPSASWPAARGRKKQGAGPASLNRGFQSKHDRFVTMKNDCDIKVSMRK</sequence>
<dbReference type="EMBL" id="RQTK01001183">
    <property type="protein sequence ID" value="RUS71637.1"/>
    <property type="molecule type" value="Genomic_DNA"/>
</dbReference>
<protein>
    <recommendedName>
        <fullName evidence="7">Zinc finger CCHC domain-containing protein 7</fullName>
    </recommendedName>
    <alternativeName>
        <fullName evidence="8">TRAMP-like complex RNA-binding factor ZCCHC7</fullName>
    </alternativeName>
</protein>
<dbReference type="GO" id="GO:0003723">
    <property type="term" value="F:RNA binding"/>
    <property type="evidence" value="ECO:0007669"/>
    <property type="project" value="TreeGrafter"/>
</dbReference>
<keyword evidence="4 9" id="KW-0863">Zinc-finger</keyword>
<keyword evidence="5" id="KW-0862">Zinc</keyword>
<dbReference type="Proteomes" id="UP000271974">
    <property type="component" value="Unassembled WGS sequence"/>
</dbReference>
<dbReference type="GO" id="GO:0071038">
    <property type="term" value="P:TRAMP-dependent tRNA surveillance pathway"/>
    <property type="evidence" value="ECO:0007669"/>
    <property type="project" value="TreeGrafter"/>
</dbReference>
<feature type="compositionally biased region" description="Acidic residues" evidence="10">
    <location>
        <begin position="259"/>
        <end position="269"/>
    </location>
</feature>
<dbReference type="Pfam" id="PF00098">
    <property type="entry name" value="zf-CCHC"/>
    <property type="match status" value="2"/>
</dbReference>